<dbReference type="Proteomes" id="UP000494245">
    <property type="component" value="Unassembled WGS sequence"/>
</dbReference>
<protein>
    <submittedName>
        <fullName evidence="1">Uncharacterized protein</fullName>
    </submittedName>
</protein>
<evidence type="ECO:0000313" key="2">
    <source>
        <dbReference type="Proteomes" id="UP000494245"/>
    </source>
</evidence>
<reference evidence="1 2" key="1">
    <citation type="submission" date="2020-04" db="EMBL/GenBank/DDBJ databases">
        <authorList>
            <consortium name="Desulfovibrio sp. FSS-1 genome sequencing consortium"/>
            <person name="Shimoshige H."/>
            <person name="Kobayashi H."/>
            <person name="Maekawa T."/>
        </authorList>
    </citation>
    <scope>NUCLEOTIDE SEQUENCE [LARGE SCALE GENOMIC DNA]</scope>
    <source>
        <strain evidence="1 2">SIID29052-01</strain>
    </source>
</reference>
<gene>
    <name evidence="1" type="ORF">NNJEOMEG_01441</name>
</gene>
<accession>A0A6V8LVB0</accession>
<keyword evidence="2" id="KW-1185">Reference proteome</keyword>
<dbReference type="AlphaFoldDB" id="A0A6V8LVB0"/>
<dbReference type="EMBL" id="BLTE01000005">
    <property type="protein sequence ID" value="GFK93607.1"/>
    <property type="molecule type" value="Genomic_DNA"/>
</dbReference>
<sequence length="130" mass="14875">MHCPHCRAELSQFKPVTDPRRVKLHAHHGAMDLDAEQLHSLARTAMAHLGLRRRMLEAVGALEHYREIVERMELDPYFCEHVLAFDGDGGAGLFPGAARRARLSHLKERVRQGRAREGDLMRYLELTDRA</sequence>
<evidence type="ECO:0000313" key="1">
    <source>
        <dbReference type="EMBL" id="GFK93607.1"/>
    </source>
</evidence>
<comment type="caution">
    <text evidence="1">The sequence shown here is derived from an EMBL/GenBank/DDBJ whole genome shotgun (WGS) entry which is preliminary data.</text>
</comment>
<reference evidence="1 2" key="2">
    <citation type="submission" date="2020-05" db="EMBL/GenBank/DDBJ databases">
        <title>Draft genome sequence of Desulfovibrio sp. strainFSS-1.</title>
        <authorList>
            <person name="Shimoshige H."/>
            <person name="Kobayashi H."/>
            <person name="Maekawa T."/>
        </authorList>
    </citation>
    <scope>NUCLEOTIDE SEQUENCE [LARGE SCALE GENOMIC DNA]</scope>
    <source>
        <strain evidence="1 2">SIID29052-01</strain>
    </source>
</reference>
<organism evidence="1 2">
    <name type="scientific">Fundidesulfovibrio magnetotacticus</name>
    <dbReference type="NCBI Taxonomy" id="2730080"/>
    <lineage>
        <taxon>Bacteria</taxon>
        <taxon>Pseudomonadati</taxon>
        <taxon>Thermodesulfobacteriota</taxon>
        <taxon>Desulfovibrionia</taxon>
        <taxon>Desulfovibrionales</taxon>
        <taxon>Desulfovibrionaceae</taxon>
        <taxon>Fundidesulfovibrio</taxon>
    </lineage>
</organism>
<dbReference type="RefSeq" id="WP_173082809.1">
    <property type="nucleotide sequence ID" value="NZ_BLTE01000005.1"/>
</dbReference>
<name>A0A6V8LVB0_9BACT</name>
<proteinExistence type="predicted"/>